<dbReference type="Pfam" id="PF07910">
    <property type="entry name" value="Peptidase_C78"/>
    <property type="match status" value="1"/>
</dbReference>
<dbReference type="Gene3D" id="3.90.70.130">
    <property type="match status" value="1"/>
</dbReference>
<keyword evidence="2" id="KW-0378">Hydrolase</keyword>
<reference evidence="6 7" key="1">
    <citation type="submission" date="2019-01" db="EMBL/GenBank/DDBJ databases">
        <title>A draft genome assembly of the solar-powered sea slug Elysia chlorotica.</title>
        <authorList>
            <person name="Cai H."/>
            <person name="Li Q."/>
            <person name="Fang X."/>
            <person name="Li J."/>
            <person name="Curtis N.E."/>
            <person name="Altenburger A."/>
            <person name="Shibata T."/>
            <person name="Feng M."/>
            <person name="Maeda T."/>
            <person name="Schwartz J.A."/>
            <person name="Shigenobu S."/>
            <person name="Lundholm N."/>
            <person name="Nishiyama T."/>
            <person name="Yang H."/>
            <person name="Hasebe M."/>
            <person name="Li S."/>
            <person name="Pierce S.K."/>
            <person name="Wang J."/>
        </authorList>
    </citation>
    <scope>NUCLEOTIDE SEQUENCE [LARGE SCALE GENOMIC DNA]</scope>
    <source>
        <strain evidence="6">EC2010</strain>
        <tissue evidence="6">Whole organism of an adult</tissue>
    </source>
</reference>
<feature type="region of interest" description="Disordered" evidence="4">
    <location>
        <begin position="380"/>
        <end position="420"/>
    </location>
</feature>
<feature type="domain" description="C2H2-type" evidence="5">
    <location>
        <begin position="337"/>
        <end position="364"/>
    </location>
</feature>
<feature type="region of interest" description="Disordered" evidence="4">
    <location>
        <begin position="25"/>
        <end position="69"/>
    </location>
</feature>
<dbReference type="EMBL" id="RQTK01000141">
    <property type="protein sequence ID" value="RUS86366.1"/>
    <property type="molecule type" value="Genomic_DNA"/>
</dbReference>
<sequence length="717" mass="79747">MNSDKEESNHHNGSLDLFDEDDDDFIYTSMSNQDNQAHSTVDSETAESLCTDLSAPQRDLLEGNREKSAEKEKISNAYLDTGLTCSTVADQSLSLSSEALHCNDVSTENYPRKRHKREDQYQFNSSTTDEFSKDESFPQSEHVNKSSTSRSENSAVKQPSHSDTHKSLRSSFMDNFVQSSSTDPPKYYENRQGAAEREQLSFSCPFCCVSESCVLLLEQHIFTAHPDSSDKPVSSLDGEEAFSTGFLSVCPLCDMDLETDSALAVHLASVHSEEEDAKSSGSTGCLSCPLCDVTCASDQEMASHVKTHESDSTYYGISASGTFSEPEFVPFTESQVLVCPMCGKAMDDPDLLTSHVEIHFSPQHRPGVNNDLDAVNKENIPLQQKKTFPTGKSKQKTDRSVANSAQGQARSPPLSTKDVTSYRRQYELSLERDVLRGRISVVDYHEQRAGMQGNDLKGVDDGHSRVDGVIEQLGRLYRQQARPGQQVYLCSPTSHFSGSHGDKGWGCGYRNFQMMLSCLAHQSQYADKIFKNGRPLIPSVPKVQQMIESAWGKGFDPDGCRQLRGCLVNTQKWIGATEIVATLASLGVRCRLADFHAPSAPDGTHPRLLEWVTDYFTSRQPQQFTPPLYLQHQGHSRTIVGVEVDRGTTRLLLFDPGSKRDHIAGLLSNGLDWKSMRTFRRTQAAFKARQYQIVAVVGILTAREYEESKIIKSERIS</sequence>
<gene>
    <name evidence="6" type="ORF">EGW08_005884</name>
</gene>
<dbReference type="GO" id="GO:0071567">
    <property type="term" value="F:deUFMylase activity"/>
    <property type="evidence" value="ECO:0007669"/>
    <property type="project" value="UniProtKB-ARBA"/>
</dbReference>
<keyword evidence="3" id="KW-0479">Metal-binding</keyword>
<feature type="compositionally biased region" description="Polar residues" evidence="4">
    <location>
        <begin position="381"/>
        <end position="392"/>
    </location>
</feature>
<protein>
    <recommendedName>
        <fullName evidence="5">C2H2-type domain-containing protein</fullName>
    </recommendedName>
</protein>
<feature type="compositionally biased region" description="Polar residues" evidence="4">
    <location>
        <begin position="28"/>
        <end position="48"/>
    </location>
</feature>
<dbReference type="GO" id="GO:0008270">
    <property type="term" value="F:zinc ion binding"/>
    <property type="evidence" value="ECO:0007669"/>
    <property type="project" value="UniProtKB-KW"/>
</dbReference>
<feature type="compositionally biased region" description="Basic and acidic residues" evidence="4">
    <location>
        <begin position="59"/>
        <end position="69"/>
    </location>
</feature>
<dbReference type="InterPro" id="IPR013087">
    <property type="entry name" value="Znf_C2H2_type"/>
</dbReference>
<comment type="similarity">
    <text evidence="1">Belongs to the peptidase C78 family.</text>
</comment>
<organism evidence="6 7">
    <name type="scientific">Elysia chlorotica</name>
    <name type="common">Eastern emerald elysia</name>
    <name type="synonym">Sea slug</name>
    <dbReference type="NCBI Taxonomy" id="188477"/>
    <lineage>
        <taxon>Eukaryota</taxon>
        <taxon>Metazoa</taxon>
        <taxon>Spiralia</taxon>
        <taxon>Lophotrochozoa</taxon>
        <taxon>Mollusca</taxon>
        <taxon>Gastropoda</taxon>
        <taxon>Heterobranchia</taxon>
        <taxon>Euthyneura</taxon>
        <taxon>Panpulmonata</taxon>
        <taxon>Sacoglossa</taxon>
        <taxon>Placobranchoidea</taxon>
        <taxon>Plakobranchidae</taxon>
        <taxon>Elysia</taxon>
    </lineage>
</organism>
<dbReference type="STRING" id="188477.A0A3S1BLD8"/>
<dbReference type="PANTHER" id="PTHR48153">
    <property type="entry name" value="UFM1-SPECIFIC PROTEASE 2"/>
    <property type="match status" value="1"/>
</dbReference>
<dbReference type="Proteomes" id="UP000271974">
    <property type="component" value="Unassembled WGS sequence"/>
</dbReference>
<feature type="compositionally biased region" description="Basic and acidic residues" evidence="4">
    <location>
        <begin position="1"/>
        <end position="10"/>
    </location>
</feature>
<evidence type="ECO:0000256" key="1">
    <source>
        <dbReference type="ARBA" id="ARBA00008552"/>
    </source>
</evidence>
<evidence type="ECO:0000313" key="7">
    <source>
        <dbReference type="Proteomes" id="UP000271974"/>
    </source>
</evidence>
<dbReference type="OrthoDB" id="288987at2759"/>
<evidence type="ECO:0000313" key="6">
    <source>
        <dbReference type="EMBL" id="RUS86366.1"/>
    </source>
</evidence>
<feature type="region of interest" description="Disordered" evidence="4">
    <location>
        <begin position="108"/>
        <end position="168"/>
    </location>
</feature>
<dbReference type="PROSITE" id="PS00028">
    <property type="entry name" value="ZINC_FINGER_C2H2_1"/>
    <property type="match status" value="3"/>
</dbReference>
<feature type="compositionally biased region" description="Polar residues" evidence="4">
    <location>
        <begin position="137"/>
        <end position="159"/>
    </location>
</feature>
<feature type="compositionally biased region" description="Polar residues" evidence="4">
    <location>
        <begin position="400"/>
        <end position="419"/>
    </location>
</feature>
<name>A0A3S1BLD8_ELYCH</name>
<comment type="caution">
    <text evidence="6">The sequence shown here is derived from an EMBL/GenBank/DDBJ whole genome shotgun (WGS) entry which is preliminary data.</text>
</comment>
<dbReference type="SUPFAM" id="SSF57667">
    <property type="entry name" value="beta-beta-alpha zinc fingers"/>
    <property type="match status" value="1"/>
</dbReference>
<keyword evidence="3" id="KW-0862">Zinc</keyword>
<dbReference type="AlphaFoldDB" id="A0A3S1BLD8"/>
<evidence type="ECO:0000256" key="2">
    <source>
        <dbReference type="ARBA" id="ARBA00022801"/>
    </source>
</evidence>
<feature type="region of interest" description="Disordered" evidence="4">
    <location>
        <begin position="1"/>
        <end position="20"/>
    </location>
</feature>
<dbReference type="PROSITE" id="PS50157">
    <property type="entry name" value="ZINC_FINGER_C2H2_2"/>
    <property type="match status" value="1"/>
</dbReference>
<evidence type="ECO:0000256" key="3">
    <source>
        <dbReference type="PROSITE-ProRule" id="PRU00042"/>
    </source>
</evidence>
<accession>A0A3S1BLD8</accession>
<dbReference type="SMART" id="SM00355">
    <property type="entry name" value="ZnF_C2H2"/>
    <property type="match status" value="4"/>
</dbReference>
<evidence type="ECO:0000256" key="4">
    <source>
        <dbReference type="SAM" id="MobiDB-lite"/>
    </source>
</evidence>
<proteinExistence type="inferred from homology"/>
<dbReference type="InterPro" id="IPR036236">
    <property type="entry name" value="Znf_C2H2_sf"/>
</dbReference>
<dbReference type="InterPro" id="IPR012462">
    <property type="entry name" value="UFSP1/2_DUB_cat"/>
</dbReference>
<dbReference type="Gene3D" id="3.30.160.60">
    <property type="entry name" value="Classic Zinc Finger"/>
    <property type="match status" value="1"/>
</dbReference>
<keyword evidence="7" id="KW-1185">Reference proteome</keyword>
<keyword evidence="3" id="KW-0863">Zinc-finger</keyword>
<evidence type="ECO:0000259" key="5">
    <source>
        <dbReference type="PROSITE" id="PS50157"/>
    </source>
</evidence>
<dbReference type="PANTHER" id="PTHR48153:SF4">
    <property type="entry name" value="UBIQUITIN CARBOXYL-TERMINAL HYDROLASE MUG105"/>
    <property type="match status" value="1"/>
</dbReference>